<dbReference type="AlphaFoldDB" id="A0A3P7LI63"/>
<organism evidence="1 2">
    <name type="scientific">Strongylus vulgaris</name>
    <name type="common">Blood worm</name>
    <dbReference type="NCBI Taxonomy" id="40348"/>
    <lineage>
        <taxon>Eukaryota</taxon>
        <taxon>Metazoa</taxon>
        <taxon>Ecdysozoa</taxon>
        <taxon>Nematoda</taxon>
        <taxon>Chromadorea</taxon>
        <taxon>Rhabditida</taxon>
        <taxon>Rhabditina</taxon>
        <taxon>Rhabditomorpha</taxon>
        <taxon>Strongyloidea</taxon>
        <taxon>Strongylidae</taxon>
        <taxon>Strongylus</taxon>
    </lineage>
</organism>
<evidence type="ECO:0000313" key="2">
    <source>
        <dbReference type="Proteomes" id="UP000270094"/>
    </source>
</evidence>
<gene>
    <name evidence="1" type="ORF">SVUK_LOCUS13960</name>
</gene>
<reference evidence="1 2" key="1">
    <citation type="submission" date="2018-11" db="EMBL/GenBank/DDBJ databases">
        <authorList>
            <consortium name="Pathogen Informatics"/>
        </authorList>
    </citation>
    <scope>NUCLEOTIDE SEQUENCE [LARGE SCALE GENOMIC DNA]</scope>
</reference>
<keyword evidence="2" id="KW-1185">Reference proteome</keyword>
<sequence>MRSMSRLRDPAEYVSKVHRWAGHIMRRTDDRWTLRTLERNPNKTSREATDQMV</sequence>
<dbReference type="Proteomes" id="UP000270094">
    <property type="component" value="Unassembled WGS sequence"/>
</dbReference>
<accession>A0A3P7LI63</accession>
<evidence type="ECO:0000313" key="1">
    <source>
        <dbReference type="EMBL" id="VDM78962.1"/>
    </source>
</evidence>
<proteinExistence type="predicted"/>
<name>A0A3P7LI63_STRVU</name>
<dbReference type="EMBL" id="UYYB01103480">
    <property type="protein sequence ID" value="VDM78962.1"/>
    <property type="molecule type" value="Genomic_DNA"/>
</dbReference>
<protein>
    <submittedName>
        <fullName evidence="1">Uncharacterized protein</fullName>
    </submittedName>
</protein>